<name>A0A1I4JHC7_9FIRM</name>
<dbReference type="InterPro" id="IPR059113">
    <property type="entry name" value="Znf_ribbon"/>
</dbReference>
<keyword evidence="4" id="KW-1185">Reference proteome</keyword>
<organism evidence="3 4">
    <name type="scientific">Pelosinus propionicus DSM 13327</name>
    <dbReference type="NCBI Taxonomy" id="1123291"/>
    <lineage>
        <taxon>Bacteria</taxon>
        <taxon>Bacillati</taxon>
        <taxon>Bacillota</taxon>
        <taxon>Negativicutes</taxon>
        <taxon>Selenomonadales</taxon>
        <taxon>Sporomusaceae</taxon>
        <taxon>Pelosinus</taxon>
    </lineage>
</organism>
<keyword evidence="1" id="KW-0472">Membrane</keyword>
<keyword evidence="1" id="KW-0812">Transmembrane</keyword>
<dbReference type="EMBL" id="FOTS01000012">
    <property type="protein sequence ID" value="SFL65975.1"/>
    <property type="molecule type" value="Genomic_DNA"/>
</dbReference>
<reference evidence="4" key="1">
    <citation type="submission" date="2016-10" db="EMBL/GenBank/DDBJ databases">
        <authorList>
            <person name="Varghese N."/>
            <person name="Submissions S."/>
        </authorList>
    </citation>
    <scope>NUCLEOTIDE SEQUENCE [LARGE SCALE GENOMIC DNA]</scope>
    <source>
        <strain evidence="4">DSM 13327</strain>
    </source>
</reference>
<evidence type="ECO:0000313" key="3">
    <source>
        <dbReference type="EMBL" id="SFL65975.1"/>
    </source>
</evidence>
<proteinExistence type="predicted"/>
<dbReference type="STRING" id="1123291.SAMN04490355_101289"/>
<dbReference type="Proteomes" id="UP000199520">
    <property type="component" value="Unassembled WGS sequence"/>
</dbReference>
<evidence type="ECO:0000256" key="1">
    <source>
        <dbReference type="SAM" id="Phobius"/>
    </source>
</evidence>
<feature type="transmembrane region" description="Helical" evidence="1">
    <location>
        <begin position="28"/>
        <end position="46"/>
    </location>
</feature>
<dbReference type="OrthoDB" id="9814116at2"/>
<protein>
    <submittedName>
        <fullName evidence="3">Zinc-ribbon domain-containing protein</fullName>
    </submittedName>
</protein>
<feature type="domain" description="Putative zinc-ribbon" evidence="2">
    <location>
        <begin position="62"/>
        <end position="86"/>
    </location>
</feature>
<accession>A0A1I4JHC7</accession>
<evidence type="ECO:0000259" key="2">
    <source>
        <dbReference type="Pfam" id="PF13248"/>
    </source>
</evidence>
<sequence length="92" mass="10411">MEIFIPALFLGLIPGVIAKSKGRSFFSWYVYGVLLFIVALIHSIVIKSTVEHKEKEMLEAGMKKCPFCAEMIKPDAKVCRYCGRDLVEVRAE</sequence>
<evidence type="ECO:0000313" key="4">
    <source>
        <dbReference type="Proteomes" id="UP000199520"/>
    </source>
</evidence>
<dbReference type="AlphaFoldDB" id="A0A1I4JHC7"/>
<dbReference type="Pfam" id="PF13248">
    <property type="entry name" value="Zn_ribbon_3"/>
    <property type="match status" value="1"/>
</dbReference>
<dbReference type="RefSeq" id="WP_090935244.1">
    <property type="nucleotide sequence ID" value="NZ_FOTS01000012.1"/>
</dbReference>
<keyword evidence="1" id="KW-1133">Transmembrane helix</keyword>
<gene>
    <name evidence="3" type="ORF">SAMN04490355_101289</name>
</gene>